<evidence type="ECO:0000313" key="2">
    <source>
        <dbReference type="EMBL" id="KRY71252.1"/>
    </source>
</evidence>
<proteinExistence type="predicted"/>
<dbReference type="AlphaFoldDB" id="A0A0V1EBS3"/>
<dbReference type="EMBL" id="JYDR01000060">
    <property type="protein sequence ID" value="KRY71252.1"/>
    <property type="molecule type" value="Genomic_DNA"/>
</dbReference>
<feature type="transmembrane region" description="Helical" evidence="1">
    <location>
        <begin position="113"/>
        <end position="135"/>
    </location>
</feature>
<gene>
    <name evidence="2" type="ORF">T4A_7618</name>
</gene>
<accession>A0A0V1EBS3</accession>
<comment type="caution">
    <text evidence="2">The sequence shown here is derived from an EMBL/GenBank/DDBJ whole genome shotgun (WGS) entry which is preliminary data.</text>
</comment>
<dbReference type="Proteomes" id="UP000054632">
    <property type="component" value="Unassembled WGS sequence"/>
</dbReference>
<keyword evidence="1" id="KW-0472">Membrane</keyword>
<evidence type="ECO:0000256" key="1">
    <source>
        <dbReference type="SAM" id="Phobius"/>
    </source>
</evidence>
<organism evidence="2 3">
    <name type="scientific">Trichinella pseudospiralis</name>
    <name type="common">Parasitic roundworm</name>
    <dbReference type="NCBI Taxonomy" id="6337"/>
    <lineage>
        <taxon>Eukaryota</taxon>
        <taxon>Metazoa</taxon>
        <taxon>Ecdysozoa</taxon>
        <taxon>Nematoda</taxon>
        <taxon>Enoplea</taxon>
        <taxon>Dorylaimia</taxon>
        <taxon>Trichinellida</taxon>
        <taxon>Trichinellidae</taxon>
        <taxon>Trichinella</taxon>
    </lineage>
</organism>
<keyword evidence="1" id="KW-1133">Transmembrane helix</keyword>
<reference evidence="2 3" key="1">
    <citation type="submission" date="2015-01" db="EMBL/GenBank/DDBJ databases">
        <title>Evolution of Trichinella species and genotypes.</title>
        <authorList>
            <person name="Korhonen P.K."/>
            <person name="Edoardo P."/>
            <person name="Giuseppe L.R."/>
            <person name="Gasser R.B."/>
        </authorList>
    </citation>
    <scope>NUCLEOTIDE SEQUENCE [LARGE SCALE GENOMIC DNA]</scope>
    <source>
        <strain evidence="2">ISS13</strain>
    </source>
</reference>
<keyword evidence="1" id="KW-0812">Transmembrane</keyword>
<sequence>MTTTHSLRPTRISLFTDRIRRRDNSLNRIIPSKINSNYVFTSNAIITESQVYRCVFNYNSMLNLMLLSSDFWLTRRLTYAPISAIERTVTTTTSQLLVSLAGIALLGRGKVSLLLLLLLPLLVSLPFKLAVSITVKYKRMRRSQIGMTVESRQLAPSDTLLASSRL</sequence>
<protein>
    <submittedName>
        <fullName evidence="2">Uncharacterized protein</fullName>
    </submittedName>
</protein>
<name>A0A0V1EBS3_TRIPS</name>
<evidence type="ECO:0000313" key="3">
    <source>
        <dbReference type="Proteomes" id="UP000054632"/>
    </source>
</evidence>